<dbReference type="InterPro" id="IPR004821">
    <property type="entry name" value="Cyt_trans-like"/>
</dbReference>
<evidence type="ECO:0000313" key="14">
    <source>
        <dbReference type="EMBL" id="KFI46647.1"/>
    </source>
</evidence>
<comment type="catalytic activity">
    <reaction evidence="10 11">
        <text>nicotinate beta-D-ribonucleotide + ATP + H(+) = deamido-NAD(+) + diphosphate</text>
        <dbReference type="Rhea" id="RHEA:22860"/>
        <dbReference type="ChEBI" id="CHEBI:15378"/>
        <dbReference type="ChEBI" id="CHEBI:30616"/>
        <dbReference type="ChEBI" id="CHEBI:33019"/>
        <dbReference type="ChEBI" id="CHEBI:57502"/>
        <dbReference type="ChEBI" id="CHEBI:58437"/>
        <dbReference type="EC" id="2.7.7.18"/>
    </reaction>
</comment>
<evidence type="ECO:0000256" key="10">
    <source>
        <dbReference type="ARBA" id="ARBA00048721"/>
    </source>
</evidence>
<feature type="domain" description="Cytidyltransferase-like" evidence="13">
    <location>
        <begin position="74"/>
        <end position="235"/>
    </location>
</feature>
<evidence type="ECO:0000256" key="11">
    <source>
        <dbReference type="HAMAP-Rule" id="MF_00244"/>
    </source>
</evidence>
<comment type="function">
    <text evidence="1 11">Catalyzes the reversible adenylation of nicotinate mononucleotide (NaMN) to nicotinic acid adenine dinucleotide (NaAD).</text>
</comment>
<dbReference type="Gene3D" id="3.40.50.620">
    <property type="entry name" value="HUPs"/>
    <property type="match status" value="1"/>
</dbReference>
<keyword evidence="7 11" id="KW-0547">Nucleotide-binding</keyword>
<feature type="region of interest" description="Disordered" evidence="12">
    <location>
        <begin position="1"/>
        <end position="24"/>
    </location>
</feature>
<dbReference type="PANTHER" id="PTHR39321:SF3">
    <property type="entry name" value="PHOSPHOPANTETHEINE ADENYLYLTRANSFERASE"/>
    <property type="match status" value="1"/>
</dbReference>
<dbReference type="FunFam" id="3.40.50.620:FF:000039">
    <property type="entry name" value="Probable nicotinate-nucleotide adenylyltransferase"/>
    <property type="match status" value="1"/>
</dbReference>
<evidence type="ECO:0000256" key="6">
    <source>
        <dbReference type="ARBA" id="ARBA00022695"/>
    </source>
</evidence>
<dbReference type="UniPathway" id="UPA00253">
    <property type="reaction ID" value="UER00332"/>
</dbReference>
<dbReference type="GO" id="GO:0004515">
    <property type="term" value="F:nicotinate-nucleotide adenylyltransferase activity"/>
    <property type="evidence" value="ECO:0007669"/>
    <property type="project" value="UniProtKB-UniRule"/>
</dbReference>
<organism evidence="14 15">
    <name type="scientific">Bifidobacterium bohemicum DSM 22767</name>
    <dbReference type="NCBI Taxonomy" id="1437606"/>
    <lineage>
        <taxon>Bacteria</taxon>
        <taxon>Bacillati</taxon>
        <taxon>Actinomycetota</taxon>
        <taxon>Actinomycetes</taxon>
        <taxon>Bifidobacteriales</taxon>
        <taxon>Bifidobacteriaceae</taxon>
        <taxon>Bifidobacterium</taxon>
    </lineage>
</organism>
<evidence type="ECO:0000256" key="7">
    <source>
        <dbReference type="ARBA" id="ARBA00022741"/>
    </source>
</evidence>
<evidence type="ECO:0000256" key="12">
    <source>
        <dbReference type="SAM" id="MobiDB-lite"/>
    </source>
</evidence>
<accession>A0A086ZJE7</accession>
<dbReference type="eggNOG" id="COG1057">
    <property type="taxonomic scope" value="Bacteria"/>
</dbReference>
<evidence type="ECO:0000256" key="1">
    <source>
        <dbReference type="ARBA" id="ARBA00002324"/>
    </source>
</evidence>
<protein>
    <recommendedName>
        <fullName evidence="11">Probable nicotinate-nucleotide adenylyltransferase</fullName>
        <ecNumber evidence="11">2.7.7.18</ecNumber>
    </recommendedName>
    <alternativeName>
        <fullName evidence="11">Deamido-NAD(+) diphosphorylase</fullName>
    </alternativeName>
    <alternativeName>
        <fullName evidence="11">Deamido-NAD(+) pyrophosphorylase</fullName>
    </alternativeName>
    <alternativeName>
        <fullName evidence="11">Nicotinate mononucleotide adenylyltransferase</fullName>
        <shortName evidence="11">NaMN adenylyltransferase</shortName>
    </alternativeName>
</protein>
<keyword evidence="4 11" id="KW-0662">Pyridine nucleotide biosynthesis</keyword>
<evidence type="ECO:0000313" key="15">
    <source>
        <dbReference type="Proteomes" id="UP000029096"/>
    </source>
</evidence>
<evidence type="ECO:0000256" key="4">
    <source>
        <dbReference type="ARBA" id="ARBA00022642"/>
    </source>
</evidence>
<dbReference type="AlphaFoldDB" id="A0A086ZJE7"/>
<dbReference type="NCBIfam" id="NF000840">
    <property type="entry name" value="PRK00071.1-3"/>
    <property type="match status" value="1"/>
</dbReference>
<proteinExistence type="inferred from homology"/>
<dbReference type="EC" id="2.7.7.18" evidence="11"/>
<dbReference type="EMBL" id="JGYP01000001">
    <property type="protein sequence ID" value="KFI46647.1"/>
    <property type="molecule type" value="Genomic_DNA"/>
</dbReference>
<evidence type="ECO:0000259" key="13">
    <source>
        <dbReference type="Pfam" id="PF01467"/>
    </source>
</evidence>
<dbReference type="GO" id="GO:0009435">
    <property type="term" value="P:NAD+ biosynthetic process"/>
    <property type="evidence" value="ECO:0007669"/>
    <property type="project" value="UniProtKB-UniRule"/>
</dbReference>
<dbReference type="PANTHER" id="PTHR39321">
    <property type="entry name" value="NICOTINATE-NUCLEOTIDE ADENYLYLTRANSFERASE-RELATED"/>
    <property type="match status" value="1"/>
</dbReference>
<dbReference type="NCBIfam" id="TIGR00125">
    <property type="entry name" value="cyt_tran_rel"/>
    <property type="match status" value="1"/>
</dbReference>
<evidence type="ECO:0000256" key="8">
    <source>
        <dbReference type="ARBA" id="ARBA00022840"/>
    </source>
</evidence>
<evidence type="ECO:0000256" key="5">
    <source>
        <dbReference type="ARBA" id="ARBA00022679"/>
    </source>
</evidence>
<keyword evidence="9 11" id="KW-0520">NAD</keyword>
<comment type="similarity">
    <text evidence="3 11">Belongs to the NadD family.</text>
</comment>
<sequence>MTSAKLSMTSQTLDSVASQTNRIELSGRERNMSGLSQTHEGLACGVSLALPPDSLSARNPRITPSAHARRRIGIMGGTFDPIHNGHLVAASEVAWVYQLDEVIFVPTGRPVFKLDRQVTNAEDRYLMTVIATASNPRFTVSRVDIDRPGITYTIDTLRDIRSLHPDAELFFITGADAVAQILKWKDVHSLFDLAHFVAVTRPGYSTSADALPEEFKVDALEIPALSISSTDVRERARKNEPVWYLVPDGVVQYISKHGLYA</sequence>
<feature type="compositionally biased region" description="Polar residues" evidence="12">
    <location>
        <begin position="1"/>
        <end position="23"/>
    </location>
</feature>
<comment type="caution">
    <text evidence="14">The sequence shown here is derived from an EMBL/GenBank/DDBJ whole genome shotgun (WGS) entry which is preliminary data.</text>
</comment>
<gene>
    <name evidence="11" type="primary">nadD</name>
    <name evidence="14" type="ORF">BBOH_0119</name>
</gene>
<reference evidence="14 15" key="1">
    <citation type="submission" date="2014-03" db="EMBL/GenBank/DDBJ databases">
        <title>Genomics of Bifidobacteria.</title>
        <authorList>
            <person name="Ventura M."/>
            <person name="Milani C."/>
            <person name="Lugli G.A."/>
        </authorList>
    </citation>
    <scope>NUCLEOTIDE SEQUENCE [LARGE SCALE GENOMIC DNA]</scope>
    <source>
        <strain evidence="14 15">DSM 22767</strain>
    </source>
</reference>
<name>A0A086ZJE7_9BIFI</name>
<dbReference type="HAMAP" id="MF_00244">
    <property type="entry name" value="NaMN_adenylyltr"/>
    <property type="match status" value="1"/>
</dbReference>
<dbReference type="Pfam" id="PF01467">
    <property type="entry name" value="CTP_transf_like"/>
    <property type="match status" value="1"/>
</dbReference>
<comment type="pathway">
    <text evidence="2 11">Cofactor biosynthesis; NAD(+) biosynthesis; deamido-NAD(+) from nicotinate D-ribonucleotide: step 1/1.</text>
</comment>
<dbReference type="STRING" id="1437606.BBOH_0119"/>
<keyword evidence="15" id="KW-1185">Reference proteome</keyword>
<dbReference type="Proteomes" id="UP000029096">
    <property type="component" value="Unassembled WGS sequence"/>
</dbReference>
<evidence type="ECO:0000256" key="3">
    <source>
        <dbReference type="ARBA" id="ARBA00009014"/>
    </source>
</evidence>
<dbReference type="InterPro" id="IPR014729">
    <property type="entry name" value="Rossmann-like_a/b/a_fold"/>
</dbReference>
<dbReference type="GO" id="GO:0005524">
    <property type="term" value="F:ATP binding"/>
    <property type="evidence" value="ECO:0007669"/>
    <property type="project" value="UniProtKB-KW"/>
</dbReference>
<dbReference type="InterPro" id="IPR005248">
    <property type="entry name" value="NadD/NMNAT"/>
</dbReference>
<evidence type="ECO:0000256" key="9">
    <source>
        <dbReference type="ARBA" id="ARBA00023027"/>
    </source>
</evidence>
<evidence type="ECO:0000256" key="2">
    <source>
        <dbReference type="ARBA" id="ARBA00005019"/>
    </source>
</evidence>
<keyword evidence="8 11" id="KW-0067">ATP-binding</keyword>
<dbReference type="CDD" id="cd02165">
    <property type="entry name" value="NMNAT"/>
    <property type="match status" value="1"/>
</dbReference>
<dbReference type="NCBIfam" id="TIGR00482">
    <property type="entry name" value="nicotinate (nicotinamide) nucleotide adenylyltransferase"/>
    <property type="match status" value="1"/>
</dbReference>
<keyword evidence="6 11" id="KW-0548">Nucleotidyltransferase</keyword>
<keyword evidence="5 11" id="KW-0808">Transferase</keyword>
<dbReference type="SUPFAM" id="SSF52374">
    <property type="entry name" value="Nucleotidylyl transferase"/>
    <property type="match status" value="1"/>
</dbReference>